<dbReference type="Pfam" id="PF08044">
    <property type="entry name" value="DUF1707"/>
    <property type="match status" value="1"/>
</dbReference>
<sequence length="314" mass="33625">MAHAWQRWHHLSVAILQTSTGNPDDRSDTAGTARKELRPSFVERDAFRTALSSAYADGRIDDEEFERRSTLIETGNHAADLQRALADLPRPEVEFPTTLTRAEALKRRRSLRTSGAPAVSRRLLLAGGAAALGFVVAGGASRLFGADSKAVETSGSDSPEVDFITDPAALEDVLTRVKDKGYTHFREISIDPDVFQAGARSLKSSRGIDSVIVYGRAEPDITPSSRLGEGDRLFTLDDFALGLIPAMAQAAAKKLGSGQGLRVELRTESDASNSKAEPVISVMVAGGDYGEGGGELRWTGDGAELISIRRTGDD</sequence>
<protein>
    <submittedName>
        <fullName evidence="3">DUF1707 domain-containing protein</fullName>
    </submittedName>
</protein>
<comment type="caution">
    <text evidence="3">The sequence shown here is derived from an EMBL/GenBank/DDBJ whole genome shotgun (WGS) entry which is preliminary data.</text>
</comment>
<evidence type="ECO:0000256" key="1">
    <source>
        <dbReference type="SAM" id="MobiDB-lite"/>
    </source>
</evidence>
<gene>
    <name evidence="3" type="ORF">FHQ09_12320</name>
</gene>
<organism evidence="3 4">
    <name type="scientific">Brevibacterium sediminis</name>
    <dbReference type="NCBI Taxonomy" id="1857024"/>
    <lineage>
        <taxon>Bacteria</taxon>
        <taxon>Bacillati</taxon>
        <taxon>Actinomycetota</taxon>
        <taxon>Actinomycetes</taxon>
        <taxon>Micrococcales</taxon>
        <taxon>Brevibacteriaceae</taxon>
        <taxon>Brevibacterium</taxon>
    </lineage>
</organism>
<evidence type="ECO:0000313" key="4">
    <source>
        <dbReference type="Proteomes" id="UP000314223"/>
    </source>
</evidence>
<dbReference type="InterPro" id="IPR012551">
    <property type="entry name" value="DUF1707_SHOCT-like"/>
</dbReference>
<proteinExistence type="predicted"/>
<accession>A0A5C4X1V4</accession>
<feature type="compositionally biased region" description="Basic and acidic residues" evidence="1">
    <location>
        <begin position="23"/>
        <end position="35"/>
    </location>
</feature>
<name>A0A5C4X1V4_9MICO</name>
<dbReference type="Proteomes" id="UP000314223">
    <property type="component" value="Unassembled WGS sequence"/>
</dbReference>
<dbReference type="EMBL" id="VDMQ01000007">
    <property type="protein sequence ID" value="TNM54051.1"/>
    <property type="molecule type" value="Genomic_DNA"/>
</dbReference>
<evidence type="ECO:0000313" key="3">
    <source>
        <dbReference type="EMBL" id="TNM54051.1"/>
    </source>
</evidence>
<evidence type="ECO:0000259" key="2">
    <source>
        <dbReference type="Pfam" id="PF08044"/>
    </source>
</evidence>
<dbReference type="AlphaFoldDB" id="A0A5C4X1V4"/>
<feature type="region of interest" description="Disordered" evidence="1">
    <location>
        <begin position="16"/>
        <end position="35"/>
    </location>
</feature>
<feature type="domain" description="DUF1707" evidence="2">
    <location>
        <begin position="38"/>
        <end position="89"/>
    </location>
</feature>
<reference evidence="3 4" key="1">
    <citation type="submission" date="2019-06" db="EMBL/GenBank/DDBJ databases">
        <authorList>
            <person name="Mardanova A.M."/>
            <person name="Pudova D.S."/>
            <person name="Shagimardanova E.I."/>
            <person name="Gogoleva N.E."/>
            <person name="Lutfullin M.T."/>
            <person name="Hadieva G.F."/>
            <person name="Sharipova M.R."/>
        </authorList>
    </citation>
    <scope>NUCLEOTIDE SEQUENCE [LARGE SCALE GENOMIC DNA]</scope>
    <source>
        <strain evidence="3 4">MG-1</strain>
    </source>
</reference>